<proteinExistence type="predicted"/>
<keyword evidence="2" id="KW-1185">Reference proteome</keyword>
<dbReference type="AlphaFoldDB" id="A0A6S7C2D0"/>
<dbReference type="InterPro" id="IPR015943">
    <property type="entry name" value="WD40/YVTN_repeat-like_dom_sf"/>
</dbReference>
<sequence length="320" mass="34564">MATASPAPLTWLKTIPLPAVTGGDFDHFAVDLLHRRLYVSAEEYGSIEVFSLPDGEHLSSKKAVAKSPHKILLTDDGNTMFIADAGDANVKIVDTSNFEVAKTISLEPQPDSGVADRKSRIFYVGNGGVQSHQDDAYITLLSLSDGAVLGKVRVPGAQLKGMVIDHASGRLFVNLRDKNQVGVIDLKARKLVSVWTVPGPSRNSAMAFDSEHKRLFIGSRAPGKLYVLDSDTGSVVQSLNIVDVSDDMHFDANHHRLYVTGAGGLDVVQQTDPDHYGIEQQIDTLGGKTSAYIPSLHRLYVVHTKGPQAAEAGLQVFRVN</sequence>
<name>A0A6S7C2D0_9BURK</name>
<protein>
    <recommendedName>
        <fullName evidence="3">YncE family protein</fullName>
    </recommendedName>
</protein>
<accession>A0A6S7C2D0</accession>
<dbReference type="PANTHER" id="PTHR47197:SF3">
    <property type="entry name" value="DIHYDRO-HEME D1 DEHYDROGENASE"/>
    <property type="match status" value="1"/>
</dbReference>
<organism evidence="1 2">
    <name type="scientific">Pararobbsia alpina</name>
    <dbReference type="NCBI Taxonomy" id="621374"/>
    <lineage>
        <taxon>Bacteria</taxon>
        <taxon>Pseudomonadati</taxon>
        <taxon>Pseudomonadota</taxon>
        <taxon>Betaproteobacteria</taxon>
        <taxon>Burkholderiales</taxon>
        <taxon>Burkholderiaceae</taxon>
        <taxon>Pararobbsia</taxon>
    </lineage>
</organism>
<evidence type="ECO:0008006" key="3">
    <source>
        <dbReference type="Google" id="ProtNLM"/>
    </source>
</evidence>
<dbReference type="PANTHER" id="PTHR47197">
    <property type="entry name" value="PROTEIN NIRF"/>
    <property type="match status" value="1"/>
</dbReference>
<dbReference type="Gene3D" id="2.130.10.10">
    <property type="entry name" value="YVTN repeat-like/Quinoprotein amine dehydrogenase"/>
    <property type="match status" value="2"/>
</dbReference>
<evidence type="ECO:0000313" key="1">
    <source>
        <dbReference type="EMBL" id="CAB3807525.1"/>
    </source>
</evidence>
<dbReference type="InterPro" id="IPR051200">
    <property type="entry name" value="Host-pathogen_enzymatic-act"/>
</dbReference>
<evidence type="ECO:0000313" key="2">
    <source>
        <dbReference type="Proteomes" id="UP000494115"/>
    </source>
</evidence>
<dbReference type="EMBL" id="CADIKM010000103">
    <property type="protein sequence ID" value="CAB3807525.1"/>
    <property type="molecule type" value="Genomic_DNA"/>
</dbReference>
<dbReference type="SUPFAM" id="SSF51004">
    <property type="entry name" value="C-terminal (heme d1) domain of cytochrome cd1-nitrite reductase"/>
    <property type="match status" value="1"/>
</dbReference>
<reference evidence="1 2" key="1">
    <citation type="submission" date="2020-04" db="EMBL/GenBank/DDBJ databases">
        <authorList>
            <person name="De Canck E."/>
        </authorList>
    </citation>
    <scope>NUCLEOTIDE SEQUENCE [LARGE SCALE GENOMIC DNA]</scope>
    <source>
        <strain evidence="1 2">LMG 28138</strain>
    </source>
</reference>
<gene>
    <name evidence="1" type="ORF">LMG28138_05935</name>
</gene>
<dbReference type="InterPro" id="IPR011048">
    <property type="entry name" value="Haem_d1_sf"/>
</dbReference>
<dbReference type="Proteomes" id="UP000494115">
    <property type="component" value="Unassembled WGS sequence"/>
</dbReference>